<keyword evidence="3" id="KW-1185">Reference proteome</keyword>
<dbReference type="InterPro" id="IPR036061">
    <property type="entry name" value="CheW-like_dom_sf"/>
</dbReference>
<dbReference type="Gene3D" id="2.40.50.180">
    <property type="entry name" value="CheA-289, Domain 4"/>
    <property type="match status" value="1"/>
</dbReference>
<reference evidence="3" key="2">
    <citation type="submission" date="2019-01" db="EMBL/GenBank/DDBJ databases">
        <title>Genome sequence of Desulfonema ishimotonii strain Tokyo 01.</title>
        <authorList>
            <person name="Fukui M."/>
        </authorList>
    </citation>
    <scope>NUCLEOTIDE SEQUENCE [LARGE SCALE GENOMIC DNA]</scope>
    <source>
        <strain evidence="3">Tokyo 01</strain>
    </source>
</reference>
<dbReference type="InterPro" id="IPR002545">
    <property type="entry name" value="CheW-lke_dom"/>
</dbReference>
<accession>A0A401FQ89</accession>
<evidence type="ECO:0000313" key="3">
    <source>
        <dbReference type="Proteomes" id="UP000288096"/>
    </source>
</evidence>
<name>A0A401FQ89_9BACT</name>
<dbReference type="EMBL" id="BEXT01000001">
    <property type="protein sequence ID" value="GBC59141.1"/>
    <property type="molecule type" value="Genomic_DNA"/>
</dbReference>
<dbReference type="SUPFAM" id="SSF50341">
    <property type="entry name" value="CheW-like"/>
    <property type="match status" value="1"/>
</dbReference>
<organism evidence="2 3">
    <name type="scientific">Desulfonema ishimotonii</name>
    <dbReference type="NCBI Taxonomy" id="45657"/>
    <lineage>
        <taxon>Bacteria</taxon>
        <taxon>Pseudomonadati</taxon>
        <taxon>Thermodesulfobacteriota</taxon>
        <taxon>Desulfobacteria</taxon>
        <taxon>Desulfobacterales</taxon>
        <taxon>Desulfococcaceae</taxon>
        <taxon>Desulfonema</taxon>
    </lineage>
</organism>
<gene>
    <name evidence="2" type="ORF">DENIS_0077</name>
</gene>
<comment type="caution">
    <text evidence="2">The sequence shown here is derived from an EMBL/GenBank/DDBJ whole genome shotgun (WGS) entry which is preliminary data.</text>
</comment>
<feature type="domain" description="CheW-like" evidence="1">
    <location>
        <begin position="1"/>
        <end position="143"/>
    </location>
</feature>
<evidence type="ECO:0000259" key="1">
    <source>
        <dbReference type="PROSITE" id="PS50851"/>
    </source>
</evidence>
<sequence>MREFMLFQAGGRRFGLALSVIRSVHRGAGPSGNREQITVSGDAICLPDGREIPLYNLSAILGETLPDDRAAIPRIICLKVRATALAIGVDSIERVIETAGTKIVCLPPLFTGKSATWFPHVLKHEGRLILLLDPEGMAGMGPPCESPEPEDIIDLTEAVPSDNEALIKALERLLPGKQVEGIMMKALERGLTRSARHGMAKVRQVFSHQRGIGYRGENKPDAAR</sequence>
<protein>
    <recommendedName>
        <fullName evidence="1">CheW-like domain-containing protein</fullName>
    </recommendedName>
</protein>
<dbReference type="Proteomes" id="UP000288096">
    <property type="component" value="Unassembled WGS sequence"/>
</dbReference>
<dbReference type="GO" id="GO:0007165">
    <property type="term" value="P:signal transduction"/>
    <property type="evidence" value="ECO:0007669"/>
    <property type="project" value="InterPro"/>
</dbReference>
<dbReference type="Pfam" id="PF01584">
    <property type="entry name" value="CheW"/>
    <property type="match status" value="1"/>
</dbReference>
<dbReference type="PROSITE" id="PS50851">
    <property type="entry name" value="CHEW"/>
    <property type="match status" value="1"/>
</dbReference>
<evidence type="ECO:0000313" key="2">
    <source>
        <dbReference type="EMBL" id="GBC59141.1"/>
    </source>
</evidence>
<reference evidence="3" key="1">
    <citation type="submission" date="2017-11" db="EMBL/GenBank/DDBJ databases">
        <authorList>
            <person name="Watanabe M."/>
            <person name="Kojima H."/>
        </authorList>
    </citation>
    <scope>NUCLEOTIDE SEQUENCE [LARGE SCALE GENOMIC DNA]</scope>
    <source>
        <strain evidence="3">Tokyo 01</strain>
    </source>
</reference>
<proteinExistence type="predicted"/>
<dbReference type="Gene3D" id="2.30.30.40">
    <property type="entry name" value="SH3 Domains"/>
    <property type="match status" value="1"/>
</dbReference>
<dbReference type="GO" id="GO:0006935">
    <property type="term" value="P:chemotaxis"/>
    <property type="evidence" value="ECO:0007669"/>
    <property type="project" value="InterPro"/>
</dbReference>
<dbReference type="AlphaFoldDB" id="A0A401FQ89"/>